<comment type="caution">
    <text evidence="2">The sequence shown here is derived from an EMBL/GenBank/DDBJ whole genome shotgun (WGS) entry which is preliminary data.</text>
</comment>
<keyword evidence="3" id="KW-1185">Reference proteome</keyword>
<reference evidence="2 3" key="1">
    <citation type="submission" date="2019-02" db="EMBL/GenBank/DDBJ databases">
        <title>Pedobacter sp. RP-1-14 sp. nov., isolated from Arctic soil.</title>
        <authorList>
            <person name="Dahal R.H."/>
        </authorList>
    </citation>
    <scope>NUCLEOTIDE SEQUENCE [LARGE SCALE GENOMIC DNA]</scope>
    <source>
        <strain evidence="2 3">RP-1-14</strain>
    </source>
</reference>
<name>A0A4R0ND18_9SPHI</name>
<dbReference type="Pfam" id="PF16153">
    <property type="entry name" value="DUF4861"/>
    <property type="match status" value="1"/>
</dbReference>
<evidence type="ECO:0000313" key="2">
    <source>
        <dbReference type="EMBL" id="TCC98249.1"/>
    </source>
</evidence>
<evidence type="ECO:0000313" key="3">
    <source>
        <dbReference type="Proteomes" id="UP000293347"/>
    </source>
</evidence>
<sequence>MNKTSFFLLMFCGLSALAAAQTVSKATITISNSSKLQRPGAVVAIKWADITAKYPGIDTANFKVTDLTTKEELSFQLEYLGQKTVQNLLVQVNVAASGIVKLSLVPGKPVAPVKKTYARFVPERFDDFAWENDKVAFRMYGKALETRKDNAFGTDVWGKRTTKLVINNWYKSGDYHTDHGEGMDYYSVGLTLGAGDIAPFVKDSIYFSKNYHHWKVLDNGPLRSTFQLGYDDWNVAGKAVKVTKTISLDAGSRLNRVEVSYTYAGEEALPVVIGIVKRKEPGTVLMNELQGVMGYWEPKHGADGITGVGTIVPGDALVMNTDRMHLLSHTAIKSGQPIVYYNGAAWDKANEVTSATVWFDYLNNYKQKLLQPLVVSVQ</sequence>
<dbReference type="Proteomes" id="UP000293347">
    <property type="component" value="Unassembled WGS sequence"/>
</dbReference>
<dbReference type="OrthoDB" id="9800230at2"/>
<feature type="signal peptide" evidence="1">
    <location>
        <begin position="1"/>
        <end position="18"/>
    </location>
</feature>
<organism evidence="2 3">
    <name type="scientific">Pedobacter psychroterrae</name>
    <dbReference type="NCBI Taxonomy" id="2530453"/>
    <lineage>
        <taxon>Bacteria</taxon>
        <taxon>Pseudomonadati</taxon>
        <taxon>Bacteroidota</taxon>
        <taxon>Sphingobacteriia</taxon>
        <taxon>Sphingobacteriales</taxon>
        <taxon>Sphingobacteriaceae</taxon>
        <taxon>Pedobacter</taxon>
    </lineage>
</organism>
<accession>A0A4R0ND18</accession>
<feature type="chain" id="PRO_5020246785" evidence="1">
    <location>
        <begin position="19"/>
        <end position="378"/>
    </location>
</feature>
<dbReference type="InterPro" id="IPR032342">
    <property type="entry name" value="DUF4861"/>
</dbReference>
<protein>
    <submittedName>
        <fullName evidence="2">DUF4861 domain-containing protein</fullName>
    </submittedName>
</protein>
<gene>
    <name evidence="2" type="ORF">EZ437_18835</name>
</gene>
<dbReference type="EMBL" id="SJSL01000007">
    <property type="protein sequence ID" value="TCC98249.1"/>
    <property type="molecule type" value="Genomic_DNA"/>
</dbReference>
<evidence type="ECO:0000256" key="1">
    <source>
        <dbReference type="SAM" id="SignalP"/>
    </source>
</evidence>
<dbReference type="RefSeq" id="WP_131597621.1">
    <property type="nucleotide sequence ID" value="NZ_SJSL01000007.1"/>
</dbReference>
<dbReference type="AlphaFoldDB" id="A0A4R0ND18"/>
<proteinExistence type="predicted"/>
<keyword evidence="1" id="KW-0732">Signal</keyword>